<protein>
    <submittedName>
        <fullName evidence="1">Polysaccharide deacetylase</fullName>
    </submittedName>
</protein>
<dbReference type="AlphaFoldDB" id="A0A317FWH6"/>
<comment type="caution">
    <text evidence="1">The sequence shown here is derived from an EMBL/GenBank/DDBJ whole genome shotgun (WGS) entry which is preliminary data.</text>
</comment>
<evidence type="ECO:0000313" key="2">
    <source>
        <dbReference type="Proteomes" id="UP000245488"/>
    </source>
</evidence>
<accession>A0A317FWH6</accession>
<dbReference type="Proteomes" id="UP000245488">
    <property type="component" value="Unassembled WGS sequence"/>
</dbReference>
<feature type="non-terminal residue" evidence="1">
    <location>
        <position position="1"/>
    </location>
</feature>
<feature type="non-terminal residue" evidence="1">
    <location>
        <position position="68"/>
    </location>
</feature>
<evidence type="ECO:0000313" key="1">
    <source>
        <dbReference type="EMBL" id="PWT25607.1"/>
    </source>
</evidence>
<sequence length="68" mass="8056">LASADSAKLVVDVKQKMDYYRGREFDYPDTEELWNQYAIDERFDGKETVFVKRILQTVLPEKLRNIIS</sequence>
<reference evidence="1 2" key="1">
    <citation type="submission" date="2017-09" db="EMBL/GenBank/DDBJ databases">
        <title>High-quality draft genome sequence of Butyrivibrio fibrisolvens INBov1, isolated from cow rumen.</title>
        <authorList>
            <person name="Rodriguez Hernaez J."/>
            <person name="Rivarola M."/>
            <person name="Paniego N."/>
            <person name="Cravero S."/>
            <person name="Ceron Cucchi M."/>
            <person name="Martinez M.C."/>
        </authorList>
    </citation>
    <scope>NUCLEOTIDE SEQUENCE [LARGE SCALE GENOMIC DNA]</scope>
    <source>
        <strain evidence="1 2">INBov1</strain>
    </source>
</reference>
<gene>
    <name evidence="1" type="ORF">CPT75_02310</name>
</gene>
<name>A0A317FWH6_BUTFI</name>
<dbReference type="EMBL" id="NXNG01000068">
    <property type="protein sequence ID" value="PWT25607.1"/>
    <property type="molecule type" value="Genomic_DNA"/>
</dbReference>
<keyword evidence="2" id="KW-1185">Reference proteome</keyword>
<organism evidence="1 2">
    <name type="scientific">Butyrivibrio fibrisolvens</name>
    <dbReference type="NCBI Taxonomy" id="831"/>
    <lineage>
        <taxon>Bacteria</taxon>
        <taxon>Bacillati</taxon>
        <taxon>Bacillota</taxon>
        <taxon>Clostridia</taxon>
        <taxon>Lachnospirales</taxon>
        <taxon>Lachnospiraceae</taxon>
        <taxon>Butyrivibrio</taxon>
    </lineage>
</organism>
<proteinExistence type="predicted"/>